<dbReference type="EMBL" id="JAABFR010000462">
    <property type="protein sequence ID" value="MBD4335897.1"/>
    <property type="molecule type" value="Genomic_DNA"/>
</dbReference>
<protein>
    <submittedName>
        <fullName evidence="1">Hydratase</fullName>
    </submittedName>
</protein>
<organism evidence="1 2">
    <name type="scientific">Xanthomonas citri pv. citri</name>
    <dbReference type="NCBI Taxonomy" id="611301"/>
    <lineage>
        <taxon>Bacteria</taxon>
        <taxon>Pseudomonadati</taxon>
        <taxon>Pseudomonadota</taxon>
        <taxon>Gammaproteobacteria</taxon>
        <taxon>Lysobacterales</taxon>
        <taxon>Lysobacteraceae</taxon>
        <taxon>Xanthomonas</taxon>
    </lineage>
</organism>
<dbReference type="Proteomes" id="UP000653002">
    <property type="component" value="Unassembled WGS sequence"/>
</dbReference>
<evidence type="ECO:0000313" key="1">
    <source>
        <dbReference type="EMBL" id="MBD4335897.1"/>
    </source>
</evidence>
<comment type="caution">
    <text evidence="1">The sequence shown here is derived from an EMBL/GenBank/DDBJ whole genome shotgun (WGS) entry which is preliminary data.</text>
</comment>
<proteinExistence type="predicted"/>
<sequence length="81" mass="9432">SNLINWGMLPFIIDKGELPFTNGDYIFIPKIADAVKNKATSMKAYVVNKDMKEFELKMDELTDDEREIILDGCLINYYRNH</sequence>
<dbReference type="AlphaFoldDB" id="A0A8I0H3S5"/>
<feature type="non-terminal residue" evidence="1">
    <location>
        <position position="1"/>
    </location>
</feature>
<dbReference type="Gene3D" id="3.20.19.10">
    <property type="entry name" value="Aconitase, domain 4"/>
    <property type="match status" value="1"/>
</dbReference>
<evidence type="ECO:0000313" key="2">
    <source>
        <dbReference type="Proteomes" id="UP000653002"/>
    </source>
</evidence>
<name>A0A8I0H3S5_XANCI</name>
<reference evidence="1" key="1">
    <citation type="submission" date="2020-01" db="EMBL/GenBank/DDBJ databases">
        <authorList>
            <person name="Richard D."/>
        </authorList>
    </citation>
    <scope>NUCLEOTIDE SEQUENCE</scope>
    <source>
        <strain evidence="1">JP541</strain>
    </source>
</reference>
<accession>A0A8I0H3S5</accession>
<dbReference type="SUPFAM" id="SSF52016">
    <property type="entry name" value="LeuD/IlvD-like"/>
    <property type="match status" value="1"/>
</dbReference>
<gene>
    <name evidence="1" type="ORF">GUH15_07475</name>
</gene>
<dbReference type="InterPro" id="IPR015928">
    <property type="entry name" value="Aconitase/3IPM_dehydase_swvl"/>
</dbReference>